<keyword evidence="8" id="KW-1185">Reference proteome</keyword>
<reference evidence="9" key="1">
    <citation type="submission" date="2025-04" db="UniProtKB">
        <authorList>
            <consortium name="RefSeq"/>
        </authorList>
    </citation>
    <scope>IDENTIFICATION</scope>
    <source>
        <tissue evidence="9">Sperm</tissue>
    </source>
</reference>
<sequence length="128" mass="15166">MAATRYRLFLRLCEEWRLEPSKRGRDLGEHLRARVAAAFREGEHTQIADPEKCDQMYESLVRMNTNYFQKKYPRRQNTSFTGMTAEDCRLILSTDNLEAMEDINKSFFKKFFEKFANKNADEQGKLQP</sequence>
<dbReference type="RefSeq" id="XP_032819188.1">
    <property type="nucleotide sequence ID" value="XM_032963297.1"/>
</dbReference>
<name>S4RI34_PETMA</name>
<evidence type="ECO:0000256" key="3">
    <source>
        <dbReference type="ARBA" id="ARBA00023128"/>
    </source>
</evidence>
<dbReference type="HOGENOM" id="CLU_162766_0_0_1"/>
<protein>
    <recommendedName>
        <fullName evidence="6">Mitochondrial nucleoid factor 1</fullName>
    </recommendedName>
    <alternativeName>
        <fullName evidence="5">Mitochondrial protein M19</fullName>
    </alternativeName>
</protein>
<dbReference type="STRING" id="7757.ENSPMAP00000004866"/>
<dbReference type="Ensembl" id="ENSPMAT00000004885.1">
    <property type="protein sequence ID" value="ENSPMAP00000004866.1"/>
    <property type="gene ID" value="ENSPMAG00000004441.1"/>
</dbReference>
<dbReference type="InterPro" id="IPR037698">
    <property type="entry name" value="UQCC2"/>
</dbReference>
<evidence type="ECO:0000313" key="8">
    <source>
        <dbReference type="Proteomes" id="UP001318040"/>
    </source>
</evidence>
<keyword evidence="4" id="KW-1135">Mitochondrion nucleoid</keyword>
<accession>S4RI34</accession>
<dbReference type="GO" id="GO:0042645">
    <property type="term" value="C:mitochondrial nucleoid"/>
    <property type="evidence" value="ECO:0007669"/>
    <property type="project" value="UniProtKB-SubCell"/>
</dbReference>
<comment type="subcellular location">
    <subcellularLocation>
        <location evidence="1">Mitochondrion matrix</location>
        <location evidence="1">Mitochondrion nucleoid</location>
    </subcellularLocation>
</comment>
<evidence type="ECO:0000313" key="7">
    <source>
        <dbReference type="Ensembl" id="ENSPMAP00000004866.1"/>
    </source>
</evidence>
<reference evidence="7" key="2">
    <citation type="submission" date="2025-05" db="UniProtKB">
        <authorList>
            <consortium name="Ensembl"/>
        </authorList>
    </citation>
    <scope>IDENTIFICATION</scope>
</reference>
<keyword evidence="2" id="KW-0809">Transit peptide</keyword>
<dbReference type="OrthoDB" id="6266314at2759"/>
<dbReference type="OMA" id="CEEWPKD"/>
<dbReference type="GeneID" id="116947490"/>
<gene>
    <name evidence="7 9" type="primary">LOC116947490</name>
</gene>
<evidence type="ECO:0000256" key="4">
    <source>
        <dbReference type="ARBA" id="ARBA00023271"/>
    </source>
</evidence>
<evidence type="ECO:0000256" key="2">
    <source>
        <dbReference type="ARBA" id="ARBA00022946"/>
    </source>
</evidence>
<dbReference type="PANTHER" id="PTHR34260:SF1">
    <property type="entry name" value="UBIQUINOL-CYTOCHROME-C REDUCTASE COMPLEX ASSEMBLY FACTOR 2"/>
    <property type="match status" value="1"/>
</dbReference>
<dbReference type="PANTHER" id="PTHR34260">
    <property type="entry name" value="UBIQUINOL-CYTOCHROME-C REDUCTASE COMPLEX ASSEMBLY FACTOR 2"/>
    <property type="match status" value="1"/>
</dbReference>
<dbReference type="GeneTree" id="ENSGT00510000048041"/>
<dbReference type="AlphaFoldDB" id="S4RI34"/>
<organism evidence="7">
    <name type="scientific">Petromyzon marinus</name>
    <name type="common">Sea lamprey</name>
    <dbReference type="NCBI Taxonomy" id="7757"/>
    <lineage>
        <taxon>Eukaryota</taxon>
        <taxon>Metazoa</taxon>
        <taxon>Chordata</taxon>
        <taxon>Craniata</taxon>
        <taxon>Vertebrata</taxon>
        <taxon>Cyclostomata</taxon>
        <taxon>Hyperoartia</taxon>
        <taxon>Petromyzontiformes</taxon>
        <taxon>Petromyzontidae</taxon>
        <taxon>Petromyzon</taxon>
    </lineage>
</organism>
<proteinExistence type="predicted"/>
<evidence type="ECO:0000256" key="5">
    <source>
        <dbReference type="ARBA" id="ARBA00031206"/>
    </source>
</evidence>
<dbReference type="Pfam" id="PF20180">
    <property type="entry name" value="UQCC2_CBP6"/>
    <property type="match status" value="1"/>
</dbReference>
<dbReference type="KEGG" id="pmrn:116947490"/>
<dbReference type="GO" id="GO:0034551">
    <property type="term" value="P:mitochondrial respiratory chain complex III assembly"/>
    <property type="evidence" value="ECO:0007669"/>
    <property type="project" value="TreeGrafter"/>
</dbReference>
<evidence type="ECO:0000256" key="1">
    <source>
        <dbReference type="ARBA" id="ARBA00004436"/>
    </source>
</evidence>
<keyword evidence="3" id="KW-0496">Mitochondrion</keyword>
<evidence type="ECO:0000256" key="6">
    <source>
        <dbReference type="ARBA" id="ARBA00032983"/>
    </source>
</evidence>
<evidence type="ECO:0000313" key="9">
    <source>
        <dbReference type="RefSeq" id="XP_032819188.1"/>
    </source>
</evidence>
<dbReference type="Proteomes" id="UP001318040">
    <property type="component" value="Chromosome 30"/>
</dbReference>